<protein>
    <submittedName>
        <fullName evidence="2">Periplasmic chaperone for outer membrane proteins Skp</fullName>
    </submittedName>
</protein>
<evidence type="ECO:0000313" key="2">
    <source>
        <dbReference type="EMBL" id="SDC16286.1"/>
    </source>
</evidence>
<feature type="coiled-coil region" evidence="1">
    <location>
        <begin position="60"/>
        <end position="135"/>
    </location>
</feature>
<dbReference type="Gene3D" id="3.30.910.20">
    <property type="entry name" value="Skp domain"/>
    <property type="match status" value="1"/>
</dbReference>
<dbReference type="AlphaFoldDB" id="A0A1G6JEG9"/>
<name>A0A1G6JEG9_9RHOB</name>
<dbReference type="SMART" id="SM00935">
    <property type="entry name" value="OmpH"/>
    <property type="match status" value="1"/>
</dbReference>
<dbReference type="GO" id="GO:0051082">
    <property type="term" value="F:unfolded protein binding"/>
    <property type="evidence" value="ECO:0007669"/>
    <property type="project" value="InterPro"/>
</dbReference>
<evidence type="ECO:0000313" key="3">
    <source>
        <dbReference type="Proteomes" id="UP000199628"/>
    </source>
</evidence>
<keyword evidence="1" id="KW-0175">Coiled coil</keyword>
<sequence length="195" mass="21452">MRRAGSGWGSASLGLVLAVLMLSVPMRPLTAQQLGFPRQEVLTISGEILFAKSAYGRRVIDELEAEGALLAAENERIVAELSREEQELTERRASMEPDAFRILAEAFDRKVQSHRENQEAKREALERRGDEARVAFVELARPILGGLMRDTGASVILDRSIVFFSLDSTDVTALAISRIDEAIGDGSALRREGNN</sequence>
<dbReference type="SUPFAM" id="SSF111384">
    <property type="entry name" value="OmpH-like"/>
    <property type="match status" value="1"/>
</dbReference>
<keyword evidence="3" id="KW-1185">Reference proteome</keyword>
<dbReference type="InterPro" id="IPR005632">
    <property type="entry name" value="Chaperone_Skp"/>
</dbReference>
<proteinExistence type="predicted"/>
<dbReference type="InterPro" id="IPR024930">
    <property type="entry name" value="Skp_dom_sf"/>
</dbReference>
<gene>
    <name evidence="2" type="ORF">SAMN04488239_101324</name>
</gene>
<organism evidence="2 3">
    <name type="scientific">Ruegeria marina</name>
    <dbReference type="NCBI Taxonomy" id="639004"/>
    <lineage>
        <taxon>Bacteria</taxon>
        <taxon>Pseudomonadati</taxon>
        <taxon>Pseudomonadota</taxon>
        <taxon>Alphaproteobacteria</taxon>
        <taxon>Rhodobacterales</taxon>
        <taxon>Roseobacteraceae</taxon>
        <taxon>Ruegeria</taxon>
    </lineage>
</organism>
<dbReference type="RefSeq" id="WP_245706300.1">
    <property type="nucleotide sequence ID" value="NZ_FMZV01000001.1"/>
</dbReference>
<dbReference type="Pfam" id="PF03938">
    <property type="entry name" value="OmpH"/>
    <property type="match status" value="1"/>
</dbReference>
<dbReference type="EMBL" id="FMZV01000001">
    <property type="protein sequence ID" value="SDC16286.1"/>
    <property type="molecule type" value="Genomic_DNA"/>
</dbReference>
<dbReference type="Proteomes" id="UP000199628">
    <property type="component" value="Unassembled WGS sequence"/>
</dbReference>
<evidence type="ECO:0000256" key="1">
    <source>
        <dbReference type="SAM" id="Coils"/>
    </source>
</evidence>
<dbReference type="STRING" id="639004.SAMN04488239_101324"/>
<reference evidence="3" key="1">
    <citation type="submission" date="2016-10" db="EMBL/GenBank/DDBJ databases">
        <authorList>
            <person name="Varghese N."/>
            <person name="Submissions S."/>
        </authorList>
    </citation>
    <scope>NUCLEOTIDE SEQUENCE [LARGE SCALE GENOMIC DNA]</scope>
    <source>
        <strain evidence="3">CGMCC 1.9108</strain>
    </source>
</reference>
<accession>A0A1G6JEG9</accession>